<gene>
    <name evidence="1" type="ORF">LTR78_010280</name>
</gene>
<keyword evidence="2" id="KW-1185">Reference proteome</keyword>
<dbReference type="AlphaFoldDB" id="A0AAE0TQB1"/>
<proteinExistence type="predicted"/>
<comment type="caution">
    <text evidence="1">The sequence shown here is derived from an EMBL/GenBank/DDBJ whole genome shotgun (WGS) entry which is preliminary data.</text>
</comment>
<accession>A0AAE0TQB1</accession>
<reference evidence="1" key="1">
    <citation type="submission" date="2023-07" db="EMBL/GenBank/DDBJ databases">
        <title>Black Yeasts Isolated from many extreme environments.</title>
        <authorList>
            <person name="Coleine C."/>
            <person name="Stajich J.E."/>
            <person name="Selbmann L."/>
        </authorList>
    </citation>
    <scope>NUCLEOTIDE SEQUENCE</scope>
    <source>
        <strain evidence="1">CCFEE 5485</strain>
    </source>
</reference>
<dbReference type="InterPro" id="IPR021858">
    <property type="entry name" value="Fun_TF"/>
</dbReference>
<evidence type="ECO:0000313" key="1">
    <source>
        <dbReference type="EMBL" id="KAK3669822.1"/>
    </source>
</evidence>
<dbReference type="EMBL" id="JAUTXT010000070">
    <property type="protein sequence ID" value="KAK3669822.1"/>
    <property type="molecule type" value="Genomic_DNA"/>
</dbReference>
<name>A0AAE0TQB1_9PEZI</name>
<dbReference type="Proteomes" id="UP001274830">
    <property type="component" value="Unassembled WGS sequence"/>
</dbReference>
<dbReference type="Pfam" id="PF11951">
    <property type="entry name" value="Fungal_trans_2"/>
    <property type="match status" value="1"/>
</dbReference>
<protein>
    <submittedName>
        <fullName evidence="1">Uncharacterized protein</fullName>
    </submittedName>
</protein>
<evidence type="ECO:0000313" key="2">
    <source>
        <dbReference type="Proteomes" id="UP001274830"/>
    </source>
</evidence>
<organism evidence="1 2">
    <name type="scientific">Recurvomyces mirabilis</name>
    <dbReference type="NCBI Taxonomy" id="574656"/>
    <lineage>
        <taxon>Eukaryota</taxon>
        <taxon>Fungi</taxon>
        <taxon>Dikarya</taxon>
        <taxon>Ascomycota</taxon>
        <taxon>Pezizomycotina</taxon>
        <taxon>Dothideomycetes</taxon>
        <taxon>Dothideomycetidae</taxon>
        <taxon>Mycosphaerellales</taxon>
        <taxon>Teratosphaeriaceae</taxon>
        <taxon>Recurvomyces</taxon>
    </lineage>
</organism>
<sequence>MSVQQDEASSLLRIANGFDTWQWATEVQSRLPAADFQDRLDIASAHRGAVCIYLCRVCLHLGLLCEMISPLEDLVTEVIAHLSNISTESSLFAATTWPSFIAGAETNDSAKHVWIRGRFDHIQALEPWGVIGNAASLLEKIWQKRSEDVYETVAGYPAIVYTHNDWLDSMGEDGNDWLIL</sequence>